<dbReference type="GO" id="GO:0008773">
    <property type="term" value="F:[protein-PII] uridylyltransferase activity"/>
    <property type="evidence" value="ECO:0007669"/>
    <property type="project" value="UniProtKB-UniRule"/>
</dbReference>
<name>A0A9W5MZR0_NEISU</name>
<keyword evidence="4 6" id="KW-0460">Magnesium</keyword>
<sequence length="444" mass="50320">MPAAQQAIQIYQQQKAAAETAYRQNNRPTAYFRDHIAAAETLLQTLWQIHFPDSNDISLIAIGGFGRCELYPHSDWDLAIISSAPFSDGLQQQTAQFIQTLWDARLNPAIKSGSIEEILQSTQNDITGETAFLEARHLQGNANLTAQLLNKLNTRRNTAAFIEAKLLEMEQRHTKSQGTGAQLEPNIKTCPGGLRDIHTLIWTAKAQGIDSNPTALVTAGFLTRTEAGMLAHGYRRLANIRIHLHLTADRPEDRLLFDYQSQVAESLGYTQPDIRGRSEALMHTFYRATKAIKQLNGILIPILKNHQNPRPPPAHPPHRQPLQTHRPPNRRQRPCPVRAKPRTHLHHHPNHAGAKHHHHRAANPARMVGGHTKNQHPFHPKSRKPPPLHPILQTRHRPYPNPPFSQPLRRIGPLSPRMGKNHRPTPTRPLPYLPRRRPHPDRRP</sequence>
<gene>
    <name evidence="6" type="primary">glnD</name>
    <name evidence="9" type="ORF">NEISUBOT_03905</name>
</gene>
<comment type="catalytic activity">
    <reaction evidence="6">
        <text>[protein-PII]-uridylyl-L-tyrosine + H2O = [protein-PII]-L-tyrosine + UMP + H(+)</text>
        <dbReference type="Rhea" id="RHEA:48600"/>
        <dbReference type="Rhea" id="RHEA-COMP:12147"/>
        <dbReference type="Rhea" id="RHEA-COMP:12148"/>
        <dbReference type="ChEBI" id="CHEBI:15377"/>
        <dbReference type="ChEBI" id="CHEBI:15378"/>
        <dbReference type="ChEBI" id="CHEBI:46858"/>
        <dbReference type="ChEBI" id="CHEBI:57865"/>
        <dbReference type="ChEBI" id="CHEBI:90602"/>
    </reaction>
</comment>
<feature type="region of interest" description="Disordered" evidence="7">
    <location>
        <begin position="303"/>
        <end position="444"/>
    </location>
</feature>
<protein>
    <recommendedName>
        <fullName evidence="6">Bifunctional uridylyltransferase/uridylyl-removing enzyme</fullName>
        <shortName evidence="6">UTase/UR</shortName>
    </recommendedName>
    <alternativeName>
        <fullName evidence="6">Bifunctional [protein-PII] modification enzyme</fullName>
    </alternativeName>
    <alternativeName>
        <fullName evidence="6">Bifunctional nitrogen sensor protein</fullName>
    </alternativeName>
    <domain>
        <recommendedName>
            <fullName evidence="6">[Protein-PII] uridylyltransferase</fullName>
            <shortName evidence="6">PII uridylyltransferase</shortName>
            <shortName evidence="6">UTase</shortName>
            <ecNumber evidence="6">2.7.7.59</ecNumber>
        </recommendedName>
    </domain>
    <domain>
        <recommendedName>
            <fullName evidence="6">[Protein-PII]-UMP uridylyl-removing enzyme</fullName>
            <shortName evidence="6">UR</shortName>
            <ecNumber evidence="6">3.1.4.-</ecNumber>
        </recommendedName>
    </domain>
</protein>
<evidence type="ECO:0000259" key="8">
    <source>
        <dbReference type="Pfam" id="PF08335"/>
    </source>
</evidence>
<comment type="activity regulation">
    <text evidence="6">Uridylyltransferase (UTase) activity is inhibited by glutamine, while glutamine activates uridylyl-removing (UR) activity.</text>
</comment>
<reference evidence="9 10" key="1">
    <citation type="submission" date="2010-01" db="EMBL/GenBank/DDBJ databases">
        <authorList>
            <person name="Weinstock G."/>
            <person name="Sodergren E."/>
            <person name="Clifton S."/>
            <person name="Fulton L."/>
            <person name="Fulton B."/>
            <person name="Courtney L."/>
            <person name="Fronick C."/>
            <person name="Harrison M."/>
            <person name="Strong C."/>
            <person name="Farmer C."/>
            <person name="Delahaunty K."/>
            <person name="Markovic C."/>
            <person name="Hall O."/>
            <person name="Minx P."/>
            <person name="Tomlinson C."/>
            <person name="Mitreva M."/>
            <person name="Nelson J."/>
            <person name="Hou S."/>
            <person name="Wollam A."/>
            <person name="Pepin K.H."/>
            <person name="Johnson M."/>
            <person name="Bhonagiri V."/>
            <person name="Nash W.E."/>
            <person name="Warren W."/>
            <person name="Chinwalla A."/>
            <person name="Mardis E.R."/>
            <person name="Wilson R.K."/>
        </authorList>
    </citation>
    <scope>NUCLEOTIDE SEQUENCE [LARGE SCALE GENOMIC DNA]</scope>
    <source>
        <strain evidence="9 10">NJ9703</strain>
    </source>
</reference>
<feature type="region of interest" description="Uridylyltransferase" evidence="6">
    <location>
        <begin position="1"/>
        <end position="321"/>
    </location>
</feature>
<dbReference type="Pfam" id="PF08335">
    <property type="entry name" value="GlnD_UR_UTase"/>
    <property type="match status" value="1"/>
</dbReference>
<dbReference type="SUPFAM" id="SSF81593">
    <property type="entry name" value="Nucleotidyltransferase substrate binding subunit/domain"/>
    <property type="match status" value="1"/>
</dbReference>
<feature type="compositionally biased region" description="Basic residues" evidence="7">
    <location>
        <begin position="373"/>
        <end position="386"/>
    </location>
</feature>
<evidence type="ECO:0000313" key="9">
    <source>
        <dbReference type="EMBL" id="EFC52551.1"/>
    </source>
</evidence>
<dbReference type="Gene3D" id="1.20.120.330">
    <property type="entry name" value="Nucleotidyltransferases domain 2"/>
    <property type="match status" value="1"/>
</dbReference>
<comment type="cofactor">
    <cofactor evidence="6">
        <name>Mg(2+)</name>
        <dbReference type="ChEBI" id="CHEBI:18420"/>
    </cofactor>
</comment>
<keyword evidence="2 6" id="KW-0548">Nucleotidyltransferase</keyword>
<comment type="caution">
    <text evidence="9">The sequence shown here is derived from an EMBL/GenBank/DDBJ whole genome shotgun (WGS) entry which is preliminary data.</text>
</comment>
<dbReference type="GO" id="GO:0006808">
    <property type="term" value="P:regulation of nitrogen utilization"/>
    <property type="evidence" value="ECO:0007669"/>
    <property type="project" value="UniProtKB-UniRule"/>
</dbReference>
<keyword evidence="5 6" id="KW-0511">Multifunctional enzyme</keyword>
<comment type="function">
    <text evidence="6">Modifies, by uridylylation and deuridylylation, the PII regulatory proteins (GlnB and homologs), in response to the nitrogen status of the cell that GlnD senses through the glutamine level. Under low glutamine levels, catalyzes the conversion of the PII proteins and UTP to PII-UMP and PPi, while under higher glutamine levels, GlnD hydrolyzes PII-UMP to PII and UMP (deuridylylation). Thus, controls uridylylation state and activity of the PII proteins, and plays an important role in the regulation of nitrogen metabolism.</text>
</comment>
<evidence type="ECO:0000256" key="6">
    <source>
        <dbReference type="HAMAP-Rule" id="MF_00277"/>
    </source>
</evidence>
<dbReference type="PANTHER" id="PTHR47320">
    <property type="entry name" value="BIFUNCTIONAL URIDYLYLTRANSFERASE/URIDYLYL-REMOVING ENZYME"/>
    <property type="match status" value="1"/>
</dbReference>
<feature type="compositionally biased region" description="Basic residues" evidence="7">
    <location>
        <begin position="434"/>
        <end position="444"/>
    </location>
</feature>
<accession>A0A9W5MZR0</accession>
<dbReference type="InterPro" id="IPR043519">
    <property type="entry name" value="NT_sf"/>
</dbReference>
<keyword evidence="3 6" id="KW-0378">Hydrolase</keyword>
<dbReference type="EC" id="3.1.4.-" evidence="6"/>
<dbReference type="GO" id="GO:0008081">
    <property type="term" value="F:phosphoric diester hydrolase activity"/>
    <property type="evidence" value="ECO:0007669"/>
    <property type="project" value="UniProtKB-UniRule"/>
</dbReference>
<comment type="catalytic activity">
    <reaction evidence="6">
        <text>[protein-PII]-L-tyrosine + UTP = [protein-PII]-uridylyl-L-tyrosine + diphosphate</text>
        <dbReference type="Rhea" id="RHEA:13673"/>
        <dbReference type="Rhea" id="RHEA-COMP:12147"/>
        <dbReference type="Rhea" id="RHEA-COMP:12148"/>
        <dbReference type="ChEBI" id="CHEBI:33019"/>
        <dbReference type="ChEBI" id="CHEBI:46398"/>
        <dbReference type="ChEBI" id="CHEBI:46858"/>
        <dbReference type="ChEBI" id="CHEBI:90602"/>
        <dbReference type="EC" id="2.7.7.59"/>
    </reaction>
</comment>
<organism evidence="9 10">
    <name type="scientific">Neisseria subflava NJ9703</name>
    <dbReference type="NCBI Taxonomy" id="546268"/>
    <lineage>
        <taxon>Bacteria</taxon>
        <taxon>Pseudomonadati</taxon>
        <taxon>Pseudomonadota</taxon>
        <taxon>Betaproteobacteria</taxon>
        <taxon>Neisseriales</taxon>
        <taxon>Neisseriaceae</taxon>
        <taxon>Neisseria</taxon>
    </lineage>
</organism>
<feature type="compositionally biased region" description="Basic residues" evidence="7">
    <location>
        <begin position="327"/>
        <end position="361"/>
    </location>
</feature>
<comment type="domain">
    <text evidence="6">Has four distinct domains: an N-terminal nucleotidyltransferase (NT) domain responsible for UTase activity, a central HD domain that encodes UR activity, and two C-terminal ACT domains that seem to have a role in glutamine sensing.</text>
</comment>
<feature type="domain" description="PII-uridylyltransferase/Glutamine-synthetase adenylyltransferase" evidence="8">
    <location>
        <begin position="161"/>
        <end position="300"/>
    </location>
</feature>
<dbReference type="EC" id="2.7.7.59" evidence="6"/>
<dbReference type="InterPro" id="IPR013546">
    <property type="entry name" value="PII_UdlTrfase/GS_AdlTrfase"/>
</dbReference>
<evidence type="ECO:0000256" key="5">
    <source>
        <dbReference type="ARBA" id="ARBA00023268"/>
    </source>
</evidence>
<comment type="similarity">
    <text evidence="6">Belongs to the GlnD family.</text>
</comment>
<dbReference type="HAMAP" id="MF_00277">
    <property type="entry name" value="PII_uridylyl_transf"/>
    <property type="match status" value="1"/>
</dbReference>
<evidence type="ECO:0000256" key="3">
    <source>
        <dbReference type="ARBA" id="ARBA00022801"/>
    </source>
</evidence>
<dbReference type="EMBL" id="ACEO02000003">
    <property type="protein sequence ID" value="EFC52551.1"/>
    <property type="molecule type" value="Genomic_DNA"/>
</dbReference>
<evidence type="ECO:0000313" key="10">
    <source>
        <dbReference type="Proteomes" id="UP000004621"/>
    </source>
</evidence>
<evidence type="ECO:0000256" key="2">
    <source>
        <dbReference type="ARBA" id="ARBA00022695"/>
    </source>
</evidence>
<comment type="caution">
    <text evidence="6">Lacks conserved residue(s) required for the propagation of feature annotation.</text>
</comment>
<evidence type="ECO:0000256" key="4">
    <source>
        <dbReference type="ARBA" id="ARBA00022842"/>
    </source>
</evidence>
<evidence type="ECO:0000256" key="7">
    <source>
        <dbReference type="SAM" id="MobiDB-lite"/>
    </source>
</evidence>
<dbReference type="CDD" id="cd05401">
    <property type="entry name" value="NT_GlnE_GlnD_like"/>
    <property type="match status" value="1"/>
</dbReference>
<evidence type="ECO:0000256" key="1">
    <source>
        <dbReference type="ARBA" id="ARBA00022679"/>
    </source>
</evidence>
<dbReference type="AlphaFoldDB" id="A0A9W5MZR0"/>
<dbReference type="SUPFAM" id="SSF81301">
    <property type="entry name" value="Nucleotidyltransferase"/>
    <property type="match status" value="1"/>
</dbReference>
<proteinExistence type="inferred from homology"/>
<dbReference type="Proteomes" id="UP000004621">
    <property type="component" value="Unassembled WGS sequence"/>
</dbReference>
<dbReference type="InterPro" id="IPR010043">
    <property type="entry name" value="UTase/UR"/>
</dbReference>
<keyword evidence="1 6" id="KW-0808">Transferase</keyword>
<dbReference type="PANTHER" id="PTHR47320:SF1">
    <property type="entry name" value="BIFUNCTIONAL URIDYLYLTRANSFERASE_URIDYLYL-REMOVING ENZYME"/>
    <property type="match status" value="1"/>
</dbReference>